<dbReference type="SUPFAM" id="SSF81301">
    <property type="entry name" value="Nucleotidyltransferase"/>
    <property type="match status" value="1"/>
</dbReference>
<proteinExistence type="predicted"/>
<gene>
    <name evidence="2" type="ORF">COS55_00645</name>
</gene>
<accession>A0A2M7BG91</accession>
<dbReference type="InterPro" id="IPR043519">
    <property type="entry name" value="NT_sf"/>
</dbReference>
<keyword evidence="2" id="KW-0808">Transferase</keyword>
<feature type="domain" description="Polymerase beta nucleotidyltransferase" evidence="1">
    <location>
        <begin position="15"/>
        <end position="100"/>
    </location>
</feature>
<evidence type="ECO:0000313" key="3">
    <source>
        <dbReference type="Proteomes" id="UP000230399"/>
    </source>
</evidence>
<dbReference type="Gene3D" id="3.30.460.10">
    <property type="entry name" value="Beta Polymerase, domain 2"/>
    <property type="match status" value="1"/>
</dbReference>
<organism evidence="2 3">
    <name type="scientific">Candidatus Shapirobacteria bacterium CG03_land_8_20_14_0_80_40_19</name>
    <dbReference type="NCBI Taxonomy" id="1974880"/>
    <lineage>
        <taxon>Bacteria</taxon>
        <taxon>Candidatus Shapironibacteriota</taxon>
    </lineage>
</organism>
<evidence type="ECO:0000259" key="1">
    <source>
        <dbReference type="Pfam" id="PF18765"/>
    </source>
</evidence>
<dbReference type="InterPro" id="IPR041633">
    <property type="entry name" value="Polbeta"/>
</dbReference>
<comment type="caution">
    <text evidence="2">The sequence shown here is derived from an EMBL/GenBank/DDBJ whole genome shotgun (WGS) entry which is preliminary data.</text>
</comment>
<dbReference type="GO" id="GO:0016740">
    <property type="term" value="F:transferase activity"/>
    <property type="evidence" value="ECO:0007669"/>
    <property type="project" value="UniProtKB-KW"/>
</dbReference>
<reference evidence="3" key="1">
    <citation type="submission" date="2017-09" db="EMBL/GenBank/DDBJ databases">
        <title>Depth-based differentiation of microbial function through sediment-hosted aquifers and enrichment of novel symbionts in the deep terrestrial subsurface.</title>
        <authorList>
            <person name="Probst A.J."/>
            <person name="Ladd B."/>
            <person name="Jarett J.K."/>
            <person name="Geller-Mcgrath D.E."/>
            <person name="Sieber C.M.K."/>
            <person name="Emerson J.B."/>
            <person name="Anantharaman K."/>
            <person name="Thomas B.C."/>
            <person name="Malmstrom R."/>
            <person name="Stieglmeier M."/>
            <person name="Klingl A."/>
            <person name="Woyke T."/>
            <person name="Ryan C.M."/>
            <person name="Banfield J.F."/>
        </authorList>
    </citation>
    <scope>NUCLEOTIDE SEQUENCE [LARGE SCALE GENOMIC DNA]</scope>
</reference>
<evidence type="ECO:0000313" key="2">
    <source>
        <dbReference type="EMBL" id="PIV02080.1"/>
    </source>
</evidence>
<dbReference type="EMBL" id="PEVD01000009">
    <property type="protein sequence ID" value="PIV02080.1"/>
    <property type="molecule type" value="Genomic_DNA"/>
</dbReference>
<sequence length="102" mass="11929">MKLEYISQTKLQKLIKEVFEKYLPNENYRLFFFGSRVSGVNSPRSDIDLGIESSHSLSSKTKIEIEEELQNLPILYKIDLVDFGRVSEDFKKTALKYSEFIN</sequence>
<protein>
    <submittedName>
        <fullName evidence="2">Nucleotidyltransferase domain-containing protein</fullName>
    </submittedName>
</protein>
<dbReference type="Proteomes" id="UP000230399">
    <property type="component" value="Unassembled WGS sequence"/>
</dbReference>
<dbReference type="AlphaFoldDB" id="A0A2M7BG91"/>
<dbReference type="Pfam" id="PF18765">
    <property type="entry name" value="Polbeta"/>
    <property type="match status" value="1"/>
</dbReference>
<name>A0A2M7BG91_9BACT</name>